<reference evidence="2 3" key="1">
    <citation type="submission" date="2020-07" db="EMBL/GenBank/DDBJ databases">
        <title>Sequencing the genomes of 1000 actinobacteria strains.</title>
        <authorList>
            <person name="Klenk H.-P."/>
        </authorList>
    </citation>
    <scope>NUCLEOTIDE SEQUENCE [LARGE SCALE GENOMIC DNA]</scope>
    <source>
        <strain evidence="2 3">DSM 104006</strain>
    </source>
</reference>
<proteinExistence type="predicted"/>
<evidence type="ECO:0000313" key="3">
    <source>
        <dbReference type="Proteomes" id="UP000549616"/>
    </source>
</evidence>
<dbReference type="GO" id="GO:0008443">
    <property type="term" value="F:phosphofructokinase activity"/>
    <property type="evidence" value="ECO:0007669"/>
    <property type="project" value="TreeGrafter"/>
</dbReference>
<keyword evidence="3" id="KW-1185">Reference proteome</keyword>
<keyword evidence="2" id="KW-0418">Kinase</keyword>
<dbReference type="Gene3D" id="3.40.1190.20">
    <property type="match status" value="1"/>
</dbReference>
<dbReference type="GO" id="GO:0005829">
    <property type="term" value="C:cytosol"/>
    <property type="evidence" value="ECO:0007669"/>
    <property type="project" value="TreeGrafter"/>
</dbReference>
<keyword evidence="2" id="KW-0808">Transferase</keyword>
<dbReference type="InterPro" id="IPR029056">
    <property type="entry name" value="Ribokinase-like"/>
</dbReference>
<comment type="caution">
    <text evidence="2">The sequence shown here is derived from an EMBL/GenBank/DDBJ whole genome shotgun (WGS) entry which is preliminary data.</text>
</comment>
<dbReference type="SUPFAM" id="SSF53613">
    <property type="entry name" value="Ribokinase-like"/>
    <property type="match status" value="1"/>
</dbReference>
<dbReference type="InterPro" id="IPR011611">
    <property type="entry name" value="PfkB_dom"/>
</dbReference>
<evidence type="ECO:0000313" key="2">
    <source>
        <dbReference type="EMBL" id="NYI87385.1"/>
    </source>
</evidence>
<dbReference type="PANTHER" id="PTHR46566">
    <property type="entry name" value="1-PHOSPHOFRUCTOKINASE-RELATED"/>
    <property type="match status" value="1"/>
</dbReference>
<dbReference type="Proteomes" id="UP000549616">
    <property type="component" value="Unassembled WGS sequence"/>
</dbReference>
<sequence>MMLVAGAVTVRMARQFDSFPIPLVSSTTHPGDISIRPAGVGWTVARTLQRLGEHVTLATFVGDDLLGRMTESELRRHGLAGPTTVTCASQPRSLVLYDRHGTRCGASDLRGTPRLAYPVDTFARAVAEGCTAAVLTNIAYTRPLIPVAVERRVPIITDLHLVDDPESRHNHDWMCHAHVVACSHERLPMSPVDWVRELWDRYGTEVVLVGRGPDGAVLGIRSRRSLWHVEAVSPRGVRFMAGAGDTLLAVFTLGYFALGDPGSALRRAVLAAGWKVGGSPDEEPGIDAHALDELRLSAGLPSITRIG</sequence>
<dbReference type="AlphaFoldDB" id="A0A853AXN5"/>
<dbReference type="PANTHER" id="PTHR46566:SF1">
    <property type="entry name" value="1-PHOSPHOFRUCTOKINASE"/>
    <property type="match status" value="1"/>
</dbReference>
<organism evidence="2 3">
    <name type="scientific">Amycolatopsis endophytica</name>
    <dbReference type="NCBI Taxonomy" id="860233"/>
    <lineage>
        <taxon>Bacteria</taxon>
        <taxon>Bacillati</taxon>
        <taxon>Actinomycetota</taxon>
        <taxon>Actinomycetes</taxon>
        <taxon>Pseudonocardiales</taxon>
        <taxon>Pseudonocardiaceae</taxon>
        <taxon>Amycolatopsis</taxon>
    </lineage>
</organism>
<name>A0A853AXN5_9PSEU</name>
<gene>
    <name evidence="2" type="ORF">HNR02_000708</name>
</gene>
<dbReference type="RefSeq" id="WP_179771791.1">
    <property type="nucleotide sequence ID" value="NZ_JACCFK010000001.1"/>
</dbReference>
<accession>A0A853AXN5</accession>
<evidence type="ECO:0000259" key="1">
    <source>
        <dbReference type="Pfam" id="PF00294"/>
    </source>
</evidence>
<protein>
    <submittedName>
        <fullName evidence="2">Sugar/nucleoside kinase (Ribokinase family)</fullName>
    </submittedName>
</protein>
<dbReference type="Pfam" id="PF00294">
    <property type="entry name" value="PfkB"/>
    <property type="match status" value="1"/>
</dbReference>
<feature type="domain" description="Carbohydrate kinase PfkB" evidence="1">
    <location>
        <begin position="27"/>
        <end position="79"/>
    </location>
</feature>
<dbReference type="EMBL" id="JACCFK010000001">
    <property type="protein sequence ID" value="NYI87385.1"/>
    <property type="molecule type" value="Genomic_DNA"/>
</dbReference>